<evidence type="ECO:0000256" key="24">
    <source>
        <dbReference type="SAM" id="Coils"/>
    </source>
</evidence>
<dbReference type="Pfam" id="PF00093">
    <property type="entry name" value="VWC"/>
    <property type="match status" value="2"/>
</dbReference>
<dbReference type="GO" id="GO:0051231">
    <property type="term" value="P:spindle elongation"/>
    <property type="evidence" value="ECO:0007669"/>
    <property type="project" value="TreeGrafter"/>
</dbReference>
<comment type="caution">
    <text evidence="28">The sequence shown here is derived from an EMBL/GenBank/DDBJ whole genome shotgun (WGS) entry which is preliminary data.</text>
</comment>
<dbReference type="InterPro" id="IPR036961">
    <property type="entry name" value="Kinesin_motor_dom_sf"/>
</dbReference>
<feature type="domain" description="Kinesin motor" evidence="26">
    <location>
        <begin position="39"/>
        <end position="363"/>
    </location>
</feature>
<dbReference type="PRINTS" id="PR00380">
    <property type="entry name" value="KINESINHEAVY"/>
</dbReference>
<dbReference type="GO" id="GO:0048731">
    <property type="term" value="P:system development"/>
    <property type="evidence" value="ECO:0007669"/>
    <property type="project" value="UniProtKB-ARBA"/>
</dbReference>
<evidence type="ECO:0000256" key="7">
    <source>
        <dbReference type="ARBA" id="ARBA00022525"/>
    </source>
</evidence>
<evidence type="ECO:0000256" key="13">
    <source>
        <dbReference type="ARBA" id="ARBA00022840"/>
    </source>
</evidence>
<keyword evidence="19" id="KW-0325">Glycoprotein</keyword>
<comment type="subcellular location">
    <subcellularLocation>
        <location evidence="3">Cytoplasm</location>
        <location evidence="3">Cytoskeleton</location>
    </subcellularLocation>
    <subcellularLocation>
        <location evidence="2">Nucleus</location>
    </subcellularLocation>
    <subcellularLocation>
        <location evidence="4">Secreted</location>
    </subcellularLocation>
</comment>
<evidence type="ECO:0000256" key="2">
    <source>
        <dbReference type="ARBA" id="ARBA00004123"/>
    </source>
</evidence>
<keyword evidence="18 23" id="KW-0505">Motor protein</keyword>
<comment type="similarity">
    <text evidence="23">Belongs to the TRAFAC class myosin-kinesin ATPase superfamily. Kinesin family.</text>
</comment>
<evidence type="ECO:0000256" key="3">
    <source>
        <dbReference type="ARBA" id="ARBA00004245"/>
    </source>
</evidence>
<evidence type="ECO:0000256" key="18">
    <source>
        <dbReference type="ARBA" id="ARBA00023175"/>
    </source>
</evidence>
<feature type="region of interest" description="Disordered" evidence="25">
    <location>
        <begin position="1228"/>
        <end position="1249"/>
    </location>
</feature>
<dbReference type="PROSITE" id="PS50184">
    <property type="entry name" value="VWFC_2"/>
    <property type="match status" value="3"/>
</dbReference>
<dbReference type="InterPro" id="IPR045716">
    <property type="entry name" value="CHRDL_1/2_C"/>
</dbReference>
<dbReference type="PROSITE" id="PS01208">
    <property type="entry name" value="VWFC_1"/>
    <property type="match status" value="3"/>
</dbReference>
<dbReference type="Gene3D" id="2.10.70.10">
    <property type="entry name" value="Complement Module, domain 1"/>
    <property type="match status" value="1"/>
</dbReference>
<keyword evidence="20" id="KW-0206">Cytoskeleton</keyword>
<dbReference type="GO" id="GO:0005524">
    <property type="term" value="F:ATP binding"/>
    <property type="evidence" value="ECO:0007669"/>
    <property type="project" value="UniProtKB-UniRule"/>
</dbReference>
<dbReference type="GO" id="GO:0005634">
    <property type="term" value="C:nucleus"/>
    <property type="evidence" value="ECO:0007669"/>
    <property type="project" value="UniProtKB-SubCell"/>
</dbReference>
<evidence type="ECO:0000256" key="21">
    <source>
        <dbReference type="ARBA" id="ARBA00023242"/>
    </source>
</evidence>
<evidence type="ECO:0000256" key="8">
    <source>
        <dbReference type="ARBA" id="ARBA00022701"/>
    </source>
</evidence>
<dbReference type="Pfam" id="PF19548">
    <property type="entry name" value="CHRDL_1_2_C"/>
    <property type="match status" value="1"/>
</dbReference>
<evidence type="ECO:0000256" key="23">
    <source>
        <dbReference type="PROSITE-ProRule" id="PRU00283"/>
    </source>
</evidence>
<feature type="compositionally biased region" description="Basic and acidic residues" evidence="25">
    <location>
        <begin position="523"/>
        <end position="534"/>
    </location>
</feature>
<dbReference type="Proteomes" id="UP001152803">
    <property type="component" value="Unassembled WGS sequence"/>
</dbReference>
<evidence type="ECO:0000259" key="27">
    <source>
        <dbReference type="PROSITE" id="PS50184"/>
    </source>
</evidence>
<evidence type="ECO:0000313" key="28">
    <source>
        <dbReference type="EMBL" id="KAJ8281782.1"/>
    </source>
</evidence>
<accession>A0A9Q1DTY9</accession>
<feature type="coiled-coil region" evidence="24">
    <location>
        <begin position="636"/>
        <end position="701"/>
    </location>
</feature>
<dbReference type="GO" id="GO:0005576">
    <property type="term" value="C:extracellular region"/>
    <property type="evidence" value="ECO:0007669"/>
    <property type="project" value="UniProtKB-SubCell"/>
</dbReference>
<dbReference type="GO" id="GO:0008017">
    <property type="term" value="F:microtubule binding"/>
    <property type="evidence" value="ECO:0007669"/>
    <property type="project" value="InterPro"/>
</dbReference>
<dbReference type="SUPFAM" id="SSF57603">
    <property type="entry name" value="FnI-like domain"/>
    <property type="match status" value="3"/>
</dbReference>
<dbReference type="InterPro" id="IPR027417">
    <property type="entry name" value="P-loop_NTPase"/>
</dbReference>
<dbReference type="Gene3D" id="6.20.200.20">
    <property type="match status" value="2"/>
</dbReference>
<evidence type="ECO:0000256" key="25">
    <source>
        <dbReference type="SAM" id="MobiDB-lite"/>
    </source>
</evidence>
<keyword evidence="14" id="KW-0408">Iron</keyword>
<dbReference type="PANTHER" id="PTHR47969">
    <property type="entry name" value="CHROMOSOME-ASSOCIATED KINESIN KIF4A-RELATED"/>
    <property type="match status" value="1"/>
</dbReference>
<dbReference type="InterPro" id="IPR001007">
    <property type="entry name" value="VWF_dom"/>
</dbReference>
<feature type="coiled-coil region" evidence="24">
    <location>
        <begin position="1002"/>
        <end position="1032"/>
    </location>
</feature>
<keyword evidence="21" id="KW-0539">Nucleus</keyword>
<evidence type="ECO:0000256" key="17">
    <source>
        <dbReference type="ARBA" id="ARBA00023125"/>
    </source>
</evidence>
<protein>
    <submittedName>
        <fullName evidence="28">Uncharacterized protein</fullName>
    </submittedName>
</protein>
<evidence type="ECO:0000313" key="29">
    <source>
        <dbReference type="Proteomes" id="UP001152803"/>
    </source>
</evidence>
<dbReference type="CDD" id="cd01372">
    <property type="entry name" value="KISc_KIF4"/>
    <property type="match status" value="1"/>
</dbReference>
<evidence type="ECO:0000259" key="26">
    <source>
        <dbReference type="PROSITE" id="PS50067"/>
    </source>
</evidence>
<keyword evidence="8" id="KW-0493">Microtubule</keyword>
<keyword evidence="11" id="KW-0677">Repeat</keyword>
<dbReference type="InterPro" id="IPR019821">
    <property type="entry name" value="Kinesin_motor_CS"/>
</dbReference>
<keyword evidence="12 23" id="KW-0547">Nucleotide-binding</keyword>
<dbReference type="SUPFAM" id="SSF52540">
    <property type="entry name" value="P-loop containing nucleoside triphosphate hydrolases"/>
    <property type="match status" value="1"/>
</dbReference>
<dbReference type="FunFam" id="2.10.70.10:FF:000005">
    <property type="entry name" value="Chordin-like 1, isoform CRA_c"/>
    <property type="match status" value="1"/>
</dbReference>
<dbReference type="OrthoDB" id="3176171at2759"/>
<proteinExistence type="inferred from homology"/>
<evidence type="ECO:0000256" key="14">
    <source>
        <dbReference type="ARBA" id="ARBA00023004"/>
    </source>
</evidence>
<keyword evidence="6" id="KW-0963">Cytoplasm</keyword>
<feature type="domain" description="VWFC" evidence="27">
    <location>
        <begin position="1554"/>
        <end position="1619"/>
    </location>
</feature>
<dbReference type="GO" id="GO:0005874">
    <property type="term" value="C:microtubule"/>
    <property type="evidence" value="ECO:0007669"/>
    <property type="project" value="UniProtKB-KW"/>
</dbReference>
<keyword evidence="16 24" id="KW-0175">Coiled coil</keyword>
<dbReference type="GO" id="GO:0007052">
    <property type="term" value="P:mitotic spindle organization"/>
    <property type="evidence" value="ECO:0007669"/>
    <property type="project" value="TreeGrafter"/>
</dbReference>
<evidence type="ECO:0000256" key="9">
    <source>
        <dbReference type="ARBA" id="ARBA00022723"/>
    </source>
</evidence>
<dbReference type="GO" id="GO:0005875">
    <property type="term" value="C:microtubule associated complex"/>
    <property type="evidence" value="ECO:0007669"/>
    <property type="project" value="TreeGrafter"/>
</dbReference>
<dbReference type="GO" id="GO:0003677">
    <property type="term" value="F:DNA binding"/>
    <property type="evidence" value="ECO:0007669"/>
    <property type="project" value="UniProtKB-KW"/>
</dbReference>
<evidence type="ECO:0000256" key="11">
    <source>
        <dbReference type="ARBA" id="ARBA00022737"/>
    </source>
</evidence>
<dbReference type="GO" id="GO:0005829">
    <property type="term" value="C:cytosol"/>
    <property type="evidence" value="ECO:0007669"/>
    <property type="project" value="UniProtKB-ARBA"/>
</dbReference>
<dbReference type="PANTHER" id="PTHR47969:SF15">
    <property type="entry name" value="CHROMOSOME-ASSOCIATED KINESIN KIF4A-RELATED"/>
    <property type="match status" value="1"/>
</dbReference>
<dbReference type="GO" id="GO:0046872">
    <property type="term" value="F:metal ion binding"/>
    <property type="evidence" value="ECO:0007669"/>
    <property type="project" value="UniProtKB-KW"/>
</dbReference>
<comment type="cofactor">
    <cofactor evidence="22">
        <name>[2Fe-2S] cluster</name>
        <dbReference type="ChEBI" id="CHEBI:190135"/>
    </cofactor>
</comment>
<evidence type="ECO:0000256" key="1">
    <source>
        <dbReference type="ARBA" id="ARBA00001966"/>
    </source>
</evidence>
<dbReference type="GO" id="GO:0003777">
    <property type="term" value="F:microtubule motor activity"/>
    <property type="evidence" value="ECO:0007669"/>
    <property type="project" value="InterPro"/>
</dbReference>
<evidence type="ECO:0000256" key="19">
    <source>
        <dbReference type="ARBA" id="ARBA00023180"/>
    </source>
</evidence>
<feature type="coiled-coil region" evidence="24">
    <location>
        <begin position="412"/>
        <end position="506"/>
    </location>
</feature>
<feature type="domain" description="VWFC" evidence="27">
    <location>
        <begin position="1330"/>
        <end position="1395"/>
    </location>
</feature>
<dbReference type="PROSITE" id="PS50067">
    <property type="entry name" value="KINESIN_MOTOR_2"/>
    <property type="match status" value="1"/>
</dbReference>
<dbReference type="Pfam" id="PF23334">
    <property type="entry name" value="VWC2L_2nd"/>
    <property type="match status" value="1"/>
</dbReference>
<keyword evidence="15" id="KW-0411">Iron-sulfur</keyword>
<keyword evidence="10" id="KW-0732">Signal</keyword>
<feature type="coiled-coil region" evidence="24">
    <location>
        <begin position="741"/>
        <end position="775"/>
    </location>
</feature>
<keyword evidence="13 23" id="KW-0067">ATP-binding</keyword>
<dbReference type="Pfam" id="PF25764">
    <property type="entry name" value="KIF21A_4th"/>
    <property type="match status" value="1"/>
</dbReference>
<evidence type="ECO:0000256" key="20">
    <source>
        <dbReference type="ARBA" id="ARBA00023212"/>
    </source>
</evidence>
<dbReference type="InterPro" id="IPR001752">
    <property type="entry name" value="Kinesin_motor_dom"/>
</dbReference>
<feature type="domain" description="VWFC" evidence="27">
    <location>
        <begin position="1409"/>
        <end position="1475"/>
    </location>
</feature>
<evidence type="ECO:0000256" key="15">
    <source>
        <dbReference type="ARBA" id="ARBA00023014"/>
    </source>
</evidence>
<evidence type="ECO:0000256" key="6">
    <source>
        <dbReference type="ARBA" id="ARBA00022490"/>
    </source>
</evidence>
<gene>
    <name evidence="28" type="ORF">COCON_G00043010</name>
</gene>
<name>A0A9Q1DTY9_CONCO</name>
<dbReference type="Pfam" id="PF00225">
    <property type="entry name" value="Kinesin"/>
    <property type="match status" value="1"/>
</dbReference>
<dbReference type="SMART" id="SM00129">
    <property type="entry name" value="KISc"/>
    <property type="match status" value="1"/>
</dbReference>
<keyword evidence="29" id="KW-1185">Reference proteome</keyword>
<sequence>MPPEFGNWIPDGNQIFFRIGVVKQIRNTNMTKDDEKVTPVRVALRCRPLVPKEINEGCQRCLTFVPGEAQVIVGKDKAFTYDYVFDPTTEQEEVFNTAVLSLVSGLFKGYNATVLAYGQTGSGKTFSMGGTYTSSQEHDPSVGVIPRVIKRIFSQTDDEMTLTVSYLEIYNEDILDLLCGNKDKPSISIREDPKEGIKIVGLEERTVVSASEMVGCLELGNSARTVGSTAMNSASSRSHAIFTVTLEQRRGSDRSDTVVSKLHLVDLAGSERQKKTKAEGDRLKEGISINRGLLSLGNVISALGDETKRGTFVPYRDSKLTRLLQDSLGGNSHTLMIACVSPADSNMEETLNTLRYADRARKIKNKPIINVDPRAAELQKLKQQVQELQVMLLHARGGVAPVLSGSEPLGNMSEVLEKNSCLQEENAKLSRELSESVGQTAQMFERVLTTEQANDNLQSKLEELKRHAACKVDLQRVVENLEDQELKENVEVIRNLQQVIVQLQDESAGIAASIETMPSEDANLDKEGEPRPRQDASGAPSAKVADKTTMFFTTQHALHQAQMSKELLELNEALALKEAFVKKMCLSDHQLEPIQIKYQESMKGLQTAVGSLQKEKDELILDLHSTKKDVTQTKLSDQRRLRLQELEGQIAELKKQLLEQAKLLKLKESSVRNVAKLNQEIQAMKSQRAQLMKQMKEDTDKFRLWKHKKEREVLQLKEKDRKRNYEMLKLERDFRKQANVLRRKTEEAAAANKRLKDALLRRNEAVEKRKEVENRGMEGAAGRVKGWLLNEVEVLVSTEEARRHLHDLLEDRKILAEEISQLRGKMEAGEQPAAKVRRRTYTISELEALEEAEEEVPLGKQVKNLEMEMELRSAQITDLQQKVLDAEGEERVKQRWDTVSSIMEAKCALKFLMSELVSAKLQSTRQESELKQERANYCDLQRTLYDERKLTSSMEVEHQRHLVDMEQTHQEKVLYLLSQLQGKPAALEEGVEEGERESSTREQELLQRLKFQEEEIAKMKELSEQNQRLLTENGWYRQKLTFLQVTTGKKMKSLFVEPGQSPDSSFEFVPPTPPVKPKGRCLGKTRVPVLAHSADLDVLVSPSDSDQEEEMGRGVPKKKRGLQSLQKNTSITGCACNGRCGNKLCCCRSGKLACGEDCQCEHRNCRGSETLTYIADPTEMEEVLPPEDPTALGAGDCSFFKPPCVTPTIKVLKEIGDIGQFQLQKLEKRPATVQEEDEEEEEEDEDEWSSSSLLRKKRRVLTYQNSFFSACTPIREEASGVLRKQANRKCSLGTMTTHWTLEDLCLSLLCVTLLGTIEGVRSASQKQSDSFCVFQEKKYKAGERWHPFLEPYGHVYCINCLCSETGSVLCNRIKCPPLPCSSPVPVPQQCCHRCPEVSPSPLLARVGGRPCNYSGAQYQHGEVFVAEGLFPNRQVNQCSQCSCSEGNVYCRLRTCPKLTCPFPVAVPESCCRVCKGDGDTPWDPMEGESFRQPANREARHSYQRAQYELLSARSLSSLPRAPSFRSHRGLLSDQQQTAGTTVQILINNHNQHGRVCVSNGKTYSHGESWHPVLRSFGVMECVLCTCNLTRQECRKIHCPDAYPCKHPQKTDGKCCKVCQVEELALSKEGSKEYFCGEVTLPVYQALPSGDGSSIRTIALETEQPPEVELHIWAVDKGVLRSFRIEKISTKDFLKRSDFKPLTRTTQSRWKIFREGETQISQMCASRPCRTELEDLVRVLFLDKPEKSHC</sequence>
<dbReference type="GO" id="GO:0051536">
    <property type="term" value="F:iron-sulfur cluster binding"/>
    <property type="evidence" value="ECO:0007669"/>
    <property type="project" value="UniProtKB-KW"/>
</dbReference>
<evidence type="ECO:0000256" key="16">
    <source>
        <dbReference type="ARBA" id="ARBA00023054"/>
    </source>
</evidence>
<feature type="region of interest" description="Disordered" evidence="25">
    <location>
        <begin position="1102"/>
        <end position="1122"/>
    </location>
</feature>
<dbReference type="PROSITE" id="PS00411">
    <property type="entry name" value="KINESIN_MOTOR_1"/>
    <property type="match status" value="1"/>
</dbReference>
<feature type="binding site" evidence="23">
    <location>
        <begin position="118"/>
        <end position="125"/>
    </location>
    <ligand>
        <name>ATP</name>
        <dbReference type="ChEBI" id="CHEBI:30616"/>
    </ligand>
</feature>
<feature type="compositionally biased region" description="Acidic residues" evidence="25">
    <location>
        <begin position="1234"/>
        <end position="1248"/>
    </location>
</feature>
<evidence type="ECO:0000256" key="5">
    <source>
        <dbReference type="ARBA" id="ARBA00022473"/>
    </source>
</evidence>
<dbReference type="FunFam" id="3.40.850.10:FF:000038">
    <property type="entry name" value="chromosome-associated kinesin KIF4A"/>
    <property type="match status" value="1"/>
</dbReference>
<organism evidence="28 29">
    <name type="scientific">Conger conger</name>
    <name type="common">Conger eel</name>
    <name type="synonym">Muraena conger</name>
    <dbReference type="NCBI Taxonomy" id="82655"/>
    <lineage>
        <taxon>Eukaryota</taxon>
        <taxon>Metazoa</taxon>
        <taxon>Chordata</taxon>
        <taxon>Craniata</taxon>
        <taxon>Vertebrata</taxon>
        <taxon>Euteleostomi</taxon>
        <taxon>Actinopterygii</taxon>
        <taxon>Neopterygii</taxon>
        <taxon>Teleostei</taxon>
        <taxon>Anguilliformes</taxon>
        <taxon>Congridae</taxon>
        <taxon>Conger</taxon>
    </lineage>
</organism>
<keyword evidence="7" id="KW-0964">Secreted</keyword>
<keyword evidence="17" id="KW-0238">DNA-binding</keyword>
<evidence type="ECO:0000256" key="22">
    <source>
        <dbReference type="ARBA" id="ARBA00034078"/>
    </source>
</evidence>
<dbReference type="GO" id="GO:0007018">
    <property type="term" value="P:microtubule-based movement"/>
    <property type="evidence" value="ECO:0007669"/>
    <property type="project" value="InterPro"/>
</dbReference>
<dbReference type="Gene3D" id="3.40.850.10">
    <property type="entry name" value="Kinesin motor domain"/>
    <property type="match status" value="1"/>
</dbReference>
<evidence type="ECO:0000256" key="12">
    <source>
        <dbReference type="ARBA" id="ARBA00022741"/>
    </source>
</evidence>
<keyword evidence="9" id="KW-0479">Metal-binding</keyword>
<dbReference type="SMART" id="SM00214">
    <property type="entry name" value="VWC"/>
    <property type="match status" value="3"/>
</dbReference>
<keyword evidence="5" id="KW-0217">Developmental protein</keyword>
<dbReference type="EMBL" id="JAFJMO010000003">
    <property type="protein sequence ID" value="KAJ8281782.1"/>
    <property type="molecule type" value="Genomic_DNA"/>
</dbReference>
<evidence type="ECO:0000256" key="4">
    <source>
        <dbReference type="ARBA" id="ARBA00004613"/>
    </source>
</evidence>
<feature type="region of interest" description="Disordered" evidence="25">
    <location>
        <begin position="517"/>
        <end position="544"/>
    </location>
</feature>
<dbReference type="InterPro" id="IPR027640">
    <property type="entry name" value="Kinesin-like_fam"/>
</dbReference>
<reference evidence="28" key="1">
    <citation type="journal article" date="2023" name="Science">
        <title>Genome structures resolve the early diversification of teleost fishes.</title>
        <authorList>
            <person name="Parey E."/>
            <person name="Louis A."/>
            <person name="Montfort J."/>
            <person name="Bouchez O."/>
            <person name="Roques C."/>
            <person name="Iampietro C."/>
            <person name="Lluch J."/>
            <person name="Castinel A."/>
            <person name="Donnadieu C."/>
            <person name="Desvignes T."/>
            <person name="Floi Bucao C."/>
            <person name="Jouanno E."/>
            <person name="Wen M."/>
            <person name="Mejri S."/>
            <person name="Dirks R."/>
            <person name="Jansen H."/>
            <person name="Henkel C."/>
            <person name="Chen W.J."/>
            <person name="Zahm M."/>
            <person name="Cabau C."/>
            <person name="Klopp C."/>
            <person name="Thompson A.W."/>
            <person name="Robinson-Rechavi M."/>
            <person name="Braasch I."/>
            <person name="Lecointre G."/>
            <person name="Bobe J."/>
            <person name="Postlethwait J.H."/>
            <person name="Berthelot C."/>
            <person name="Roest Crollius H."/>
            <person name="Guiguen Y."/>
        </authorList>
    </citation>
    <scope>NUCLEOTIDE SEQUENCE</scope>
    <source>
        <strain evidence="28">Concon-B</strain>
    </source>
</reference>
<evidence type="ECO:0000256" key="10">
    <source>
        <dbReference type="ARBA" id="ARBA00022729"/>
    </source>
</evidence>
<comment type="cofactor">
    <cofactor evidence="1">
        <name>[4Fe-4S] cluster</name>
        <dbReference type="ChEBI" id="CHEBI:49883"/>
    </cofactor>
</comment>